<dbReference type="Gene3D" id="3.60.40.10">
    <property type="entry name" value="PPM-type phosphatase domain"/>
    <property type="match status" value="1"/>
</dbReference>
<dbReference type="PANTHER" id="PTHR13832:SF860">
    <property type="entry name" value="PROTEIN PHOSPHATASE PHPP"/>
    <property type="match status" value="1"/>
</dbReference>
<dbReference type="SMART" id="SM00331">
    <property type="entry name" value="PP2C_SIG"/>
    <property type="match status" value="1"/>
</dbReference>
<dbReference type="EMBL" id="SGXF01000001">
    <property type="protein sequence ID" value="RZT02150.1"/>
    <property type="molecule type" value="Genomic_DNA"/>
</dbReference>
<gene>
    <name evidence="2" type="ORF">EV209_0258</name>
</gene>
<dbReference type="OrthoDB" id="9801841at2"/>
<evidence type="ECO:0000259" key="1">
    <source>
        <dbReference type="PROSITE" id="PS51746"/>
    </source>
</evidence>
<dbReference type="Pfam" id="PF13672">
    <property type="entry name" value="PP2C_2"/>
    <property type="match status" value="1"/>
</dbReference>
<keyword evidence="3" id="KW-1185">Reference proteome</keyword>
<dbReference type="Proteomes" id="UP000292927">
    <property type="component" value="Unassembled WGS sequence"/>
</dbReference>
<evidence type="ECO:0000313" key="2">
    <source>
        <dbReference type="EMBL" id="RZT02150.1"/>
    </source>
</evidence>
<protein>
    <submittedName>
        <fullName evidence="2">Protein phosphatase</fullName>
    </submittedName>
</protein>
<proteinExistence type="predicted"/>
<dbReference type="PROSITE" id="PS51746">
    <property type="entry name" value="PPM_2"/>
    <property type="match status" value="1"/>
</dbReference>
<accession>A0A4Q7PS91</accession>
<sequence length="241" mass="25979">MIACTRTDTGVMRRVNEDFAYCSTLPVGKLPNLLVVADGMGGHQAGDFASQYAVETFVEAVASGSSAVPFGVIRDAVVRANSQVLKRSLEDMALRGMGTTLVAATVIEDILYVANIGDSRLYVINEGIRQITRDHSYVEEAVARGEIKRGSPEYESQKKFITRVIGVDSKAVPDFFEVEVQPGDILLLCTDGLTNMVSDEQIRRIVNGPLELEEKAQALVDAANQNGGRDNITVILASAGI</sequence>
<name>A0A4Q7PS91_9FIRM</name>
<dbReference type="SMART" id="SM00332">
    <property type="entry name" value="PP2Cc"/>
    <property type="match status" value="1"/>
</dbReference>
<comment type="caution">
    <text evidence="2">The sequence shown here is derived from an EMBL/GenBank/DDBJ whole genome shotgun (WGS) entry which is preliminary data.</text>
</comment>
<feature type="domain" description="PPM-type phosphatase" evidence="1">
    <location>
        <begin position="1"/>
        <end position="239"/>
    </location>
</feature>
<dbReference type="GO" id="GO:0004722">
    <property type="term" value="F:protein serine/threonine phosphatase activity"/>
    <property type="evidence" value="ECO:0007669"/>
    <property type="project" value="InterPro"/>
</dbReference>
<organism evidence="2 3">
    <name type="scientific">Cuneatibacter caecimuris</name>
    <dbReference type="NCBI Taxonomy" id="1796618"/>
    <lineage>
        <taxon>Bacteria</taxon>
        <taxon>Bacillati</taxon>
        <taxon>Bacillota</taxon>
        <taxon>Clostridia</taxon>
        <taxon>Lachnospirales</taxon>
        <taxon>Lachnospiraceae</taxon>
        <taxon>Cuneatibacter</taxon>
    </lineage>
</organism>
<dbReference type="NCBIfam" id="NF033484">
    <property type="entry name" value="Stp1_PP2C_phos"/>
    <property type="match status" value="1"/>
</dbReference>
<dbReference type="SUPFAM" id="SSF81606">
    <property type="entry name" value="PP2C-like"/>
    <property type="match status" value="1"/>
</dbReference>
<dbReference type="InterPro" id="IPR015655">
    <property type="entry name" value="PP2C"/>
</dbReference>
<reference evidence="2 3" key="1">
    <citation type="submission" date="2019-02" db="EMBL/GenBank/DDBJ databases">
        <title>Genomic Encyclopedia of Type Strains, Phase IV (KMG-IV): sequencing the most valuable type-strain genomes for metagenomic binning, comparative biology and taxonomic classification.</title>
        <authorList>
            <person name="Goeker M."/>
        </authorList>
    </citation>
    <scope>NUCLEOTIDE SEQUENCE [LARGE SCALE GENOMIC DNA]</scope>
    <source>
        <strain evidence="2 3">DSM 29486</strain>
    </source>
</reference>
<dbReference type="InterPro" id="IPR036457">
    <property type="entry name" value="PPM-type-like_dom_sf"/>
</dbReference>
<dbReference type="RefSeq" id="WP_130432273.1">
    <property type="nucleotide sequence ID" value="NZ_SGXF01000001.1"/>
</dbReference>
<evidence type="ECO:0000313" key="3">
    <source>
        <dbReference type="Proteomes" id="UP000292927"/>
    </source>
</evidence>
<dbReference type="AlphaFoldDB" id="A0A4Q7PS91"/>
<dbReference type="InterPro" id="IPR001932">
    <property type="entry name" value="PPM-type_phosphatase-like_dom"/>
</dbReference>
<dbReference type="PANTHER" id="PTHR13832">
    <property type="entry name" value="PROTEIN PHOSPHATASE 2C"/>
    <property type="match status" value="1"/>
</dbReference>
<dbReference type="CDD" id="cd00143">
    <property type="entry name" value="PP2Cc"/>
    <property type="match status" value="1"/>
</dbReference>